<feature type="compositionally biased region" description="Basic and acidic residues" evidence="2">
    <location>
        <begin position="97"/>
        <end position="111"/>
    </location>
</feature>
<keyword evidence="3" id="KW-1133">Transmembrane helix</keyword>
<dbReference type="GO" id="GO:0005874">
    <property type="term" value="C:microtubule"/>
    <property type="evidence" value="ECO:0007669"/>
    <property type="project" value="TreeGrafter"/>
</dbReference>
<evidence type="ECO:0000256" key="3">
    <source>
        <dbReference type="SAM" id="Phobius"/>
    </source>
</evidence>
<keyword evidence="6" id="KW-1185">Reference proteome</keyword>
<evidence type="ECO:0000313" key="6">
    <source>
        <dbReference type="Proteomes" id="UP001178507"/>
    </source>
</evidence>
<dbReference type="GO" id="GO:0016887">
    <property type="term" value="F:ATP hydrolysis activity"/>
    <property type="evidence" value="ECO:0007669"/>
    <property type="project" value="TreeGrafter"/>
</dbReference>
<proteinExistence type="inferred from homology"/>
<dbReference type="InterPro" id="IPR027417">
    <property type="entry name" value="P-loop_NTPase"/>
</dbReference>
<reference evidence="5" key="1">
    <citation type="submission" date="2023-08" db="EMBL/GenBank/DDBJ databases">
        <authorList>
            <person name="Chen Y."/>
            <person name="Shah S."/>
            <person name="Dougan E. K."/>
            <person name="Thang M."/>
            <person name="Chan C."/>
        </authorList>
    </citation>
    <scope>NUCLEOTIDE SEQUENCE</scope>
</reference>
<dbReference type="GO" id="GO:0008017">
    <property type="term" value="F:microtubule binding"/>
    <property type="evidence" value="ECO:0007669"/>
    <property type="project" value="InterPro"/>
</dbReference>
<dbReference type="InterPro" id="IPR013761">
    <property type="entry name" value="SAM/pointed_sf"/>
</dbReference>
<dbReference type="InterPro" id="IPR036961">
    <property type="entry name" value="Kinesin_motor_dom_sf"/>
</dbReference>
<feature type="domain" description="Kinesin motor" evidence="4">
    <location>
        <begin position="423"/>
        <end position="734"/>
    </location>
</feature>
<comment type="similarity">
    <text evidence="1">Belongs to the TRAFAC class myosin-kinesin ATPase superfamily. Kinesin family.</text>
</comment>
<dbReference type="SUPFAM" id="SSF47769">
    <property type="entry name" value="SAM/Pointed domain"/>
    <property type="match status" value="1"/>
</dbReference>
<evidence type="ECO:0000313" key="5">
    <source>
        <dbReference type="EMBL" id="CAJ1388835.1"/>
    </source>
</evidence>
<dbReference type="GO" id="GO:0003777">
    <property type="term" value="F:microtubule motor activity"/>
    <property type="evidence" value="ECO:0007669"/>
    <property type="project" value="InterPro"/>
</dbReference>
<dbReference type="Pfam" id="PF00225">
    <property type="entry name" value="Kinesin"/>
    <property type="match status" value="1"/>
</dbReference>
<feature type="transmembrane region" description="Helical" evidence="3">
    <location>
        <begin position="1656"/>
        <end position="1678"/>
    </location>
</feature>
<dbReference type="EMBL" id="CAUJNA010001770">
    <property type="protein sequence ID" value="CAJ1388835.1"/>
    <property type="molecule type" value="Genomic_DNA"/>
</dbReference>
<evidence type="ECO:0000256" key="2">
    <source>
        <dbReference type="SAM" id="MobiDB-lite"/>
    </source>
</evidence>
<protein>
    <recommendedName>
        <fullName evidence="4">Kinesin motor domain-containing protein</fullName>
    </recommendedName>
</protein>
<dbReference type="PANTHER" id="PTHR24115:SF0">
    <property type="entry name" value="FI21273P1-RELATED"/>
    <property type="match status" value="1"/>
</dbReference>
<dbReference type="Gene3D" id="3.20.20.140">
    <property type="entry name" value="Metal-dependent hydrolases"/>
    <property type="match status" value="2"/>
</dbReference>
<accession>A0AA36IJL7</accession>
<dbReference type="Proteomes" id="UP001178507">
    <property type="component" value="Unassembled WGS sequence"/>
</dbReference>
<dbReference type="GO" id="GO:0007018">
    <property type="term" value="P:microtubule-based movement"/>
    <property type="evidence" value="ECO:0007669"/>
    <property type="project" value="InterPro"/>
</dbReference>
<dbReference type="SUPFAM" id="SSF51556">
    <property type="entry name" value="Metallo-dependent hydrolases"/>
    <property type="match status" value="1"/>
</dbReference>
<dbReference type="InterPro" id="IPR032466">
    <property type="entry name" value="Metal_Hydrolase"/>
</dbReference>
<comment type="caution">
    <text evidence="5">The sequence shown here is derived from an EMBL/GenBank/DDBJ whole genome shotgun (WGS) entry which is preliminary data.</text>
</comment>
<dbReference type="InterPro" id="IPR001752">
    <property type="entry name" value="Kinesin_motor_dom"/>
</dbReference>
<dbReference type="GO" id="GO:0005524">
    <property type="term" value="F:ATP binding"/>
    <property type="evidence" value="ECO:0007669"/>
    <property type="project" value="UniProtKB-UniRule"/>
</dbReference>
<dbReference type="PANTHER" id="PTHR24115">
    <property type="entry name" value="KINESIN-RELATED"/>
    <property type="match status" value="1"/>
</dbReference>
<keyword evidence="1" id="KW-0505">Motor protein</keyword>
<dbReference type="SUPFAM" id="SSF52540">
    <property type="entry name" value="P-loop containing nucleoside triphosphate hydrolases"/>
    <property type="match status" value="1"/>
</dbReference>
<feature type="binding site" evidence="1">
    <location>
        <begin position="517"/>
        <end position="524"/>
    </location>
    <ligand>
        <name>ATP</name>
        <dbReference type="ChEBI" id="CHEBI:30616"/>
    </ligand>
</feature>
<keyword evidence="1" id="KW-0547">Nucleotide-binding</keyword>
<dbReference type="GO" id="GO:0005871">
    <property type="term" value="C:kinesin complex"/>
    <property type="evidence" value="ECO:0007669"/>
    <property type="project" value="TreeGrafter"/>
</dbReference>
<name>A0AA36IJL7_9DINO</name>
<dbReference type="PRINTS" id="PR00380">
    <property type="entry name" value="KINESINHEAVY"/>
</dbReference>
<dbReference type="PROSITE" id="PS50067">
    <property type="entry name" value="KINESIN_MOTOR_2"/>
    <property type="match status" value="1"/>
</dbReference>
<feature type="compositionally biased region" description="Acidic residues" evidence="2">
    <location>
        <begin position="225"/>
        <end position="242"/>
    </location>
</feature>
<organism evidence="5 6">
    <name type="scientific">Effrenium voratum</name>
    <dbReference type="NCBI Taxonomy" id="2562239"/>
    <lineage>
        <taxon>Eukaryota</taxon>
        <taxon>Sar</taxon>
        <taxon>Alveolata</taxon>
        <taxon>Dinophyceae</taxon>
        <taxon>Suessiales</taxon>
        <taxon>Symbiodiniaceae</taxon>
        <taxon>Effrenium</taxon>
    </lineage>
</organism>
<evidence type="ECO:0000256" key="1">
    <source>
        <dbReference type="PROSITE-ProRule" id="PRU00283"/>
    </source>
</evidence>
<feature type="compositionally biased region" description="Basic and acidic residues" evidence="2">
    <location>
        <begin position="313"/>
        <end position="340"/>
    </location>
</feature>
<dbReference type="InterPro" id="IPR027640">
    <property type="entry name" value="Kinesin-like_fam"/>
</dbReference>
<dbReference type="SMART" id="SM00129">
    <property type="entry name" value="KISc"/>
    <property type="match status" value="1"/>
</dbReference>
<gene>
    <name evidence="5" type="ORF">EVOR1521_LOCUS14605</name>
</gene>
<sequence length="1701" mass="188934">MELPSSCPTCRVLGLASQHTSGTCWWRIWRRRDFHACKFVSCSGRCPEGHCPIAELSCTAFTLSNLRATRCTATVDSQGVWTALRQAMRALNSRSMPCREDHIIPEDEPKPAKQLPQPGPERLPDDRVPTDPPVARVASPSQDSQAAENIENEPPSNLANGVEKKPQPGKPPLYKNASSGALDANRPVKPAFSTESPKGRSSDVVGQPALSGLDRDSADLPAPADDMELDFSELQSESEADFDVTLLPELAQPTPSWRDPGQPLPEIRHATQQSEPTKPTKPMRRVEEPFGAGPQPSIEGPMPSSQLPPALRQRLEAREESRKAQQRKREGSTDRLEIHARGISPGRAAPREGSVQSRKSSPKREPSQTDVNRPGRQMFNKNELRAANRELFTDAIEKYQAKFAAANSDSATDECTLLPGCKPVQVYVRKRPLFSHEESKRNDFDVLSVLPGPSTHLVLHNCLFQADLRTPMVHHLRFAFDHVFSHEAGDEEVYRVAAAPLVESAKRGQTGTVLMFGQTGSGKTHTIKAIERLAAQSLFEGRASSASLTLVELRGARCFDLLAPQMPELRLRERQGVFAPEKAVELCLQSADDLIAAFQSARQRRATCATEANDESSRSHAVCVLRVGSGTLTLVDCAGTERRKDSANHTKERQQEGAEINASLHALKECVRFMSKRQRVPAHAFRGSALTKVLAASLSCPETLLSVICTVAPAASDTEHTLSTLRTGAALRPKAAGHDVDKEVLQTNATKRDPHPRQWSPHQVQSWLKQLQDGLFSDVCAAIPAEFTGQMLVRLSEGHCGACFSTCCTKRCEALTWLGHSEEKDGWAQGLAHPGLMAHPVLPHQRLHRTDHAPIGILAHVCTARLACDAEDSLLVQLHRESHNKTDSAITVQAAAQVRRDLLTLQDFQKNSNACYDRSVGNGWAVVDAHFHARPFGGPPVPFTDLLGWLRRAGILFTTLYGIGQRLPIDSECTYYLDCPGTKVVPSLKNDFFNAQSVLDNAEDLAADPYGPHISLSMSFLDLHEPNLNVPNITLLQKEFPGMFNWAGEINLVKQALWKNLQGLPVELESIKEWESFMAEFRRQDIPMALHADLGDDKDGLKFLPLMDEVLRLYPANKIIWVHMAGISKQLNPQLALLQQPVTIQSHVKLIEERLQKYPKLFIDLSWDVLYDELYASPTEESQYVRLINKYPRRFISGSDHLASASKTESIYRGEVNKTSAIYRDLSDDAFRRVALGQNYFDLAGLDYSAPRICAGSQDSQKVHGIALKAIGAAKGETAKLVAMTKALRPNDGQLSLEDFEFSSSVCYNRNTSSQWAVVDAHLHARPFGGAPVPFGELMDRLRNAGILFTTLYGIGQRLPVDSNCTYYLDCPGTPVTPSLKNDFFNAQSVLDKRGFWDNAQTSPVITLAMSFFDLHAPETVLEKMKLLQGEYPGMFNWVGEINLVKQALWNNSQGKPVPLNSISTWEPFMQELQQQDIPMAIHCDVGNDNNGTQFLPLMDEVLRLYPSNKIIWVHMAGLSKQLDPKLRLLQIPLAIQDHVKIIQERLEKYPNLYIDLSWDVLYDEVYNDFSEERPYISLINNNPTRFLSGSDHVAAISKTDAEYRNELAKTNAIYRELSDEAFRNIALGGTYLKLAHLNQYRPPSICSELQEGRSWVSAWSMALGLVIFTLCMTWIFAETLRQALATFIGPEDVSAASLTS</sequence>
<dbReference type="Gene3D" id="3.40.850.10">
    <property type="entry name" value="Kinesin motor domain"/>
    <property type="match status" value="1"/>
</dbReference>
<feature type="region of interest" description="Disordered" evidence="2">
    <location>
        <begin position="95"/>
        <end position="381"/>
    </location>
</feature>
<dbReference type="GO" id="GO:0005819">
    <property type="term" value="C:spindle"/>
    <property type="evidence" value="ECO:0007669"/>
    <property type="project" value="TreeGrafter"/>
</dbReference>
<keyword evidence="1" id="KW-0067">ATP-binding</keyword>
<evidence type="ECO:0000259" key="4">
    <source>
        <dbReference type="PROSITE" id="PS50067"/>
    </source>
</evidence>
<keyword evidence="3" id="KW-0472">Membrane</keyword>
<keyword evidence="3" id="KW-0812">Transmembrane</keyword>